<evidence type="ECO:0000256" key="4">
    <source>
        <dbReference type="ARBA" id="ARBA00023136"/>
    </source>
</evidence>
<name>F5XNG7_MICPN</name>
<organism evidence="6 7">
    <name type="scientific">Microlunatus phosphovorus (strain ATCC 700054 / DSM 10555 / JCM 9379 / NBRC 101784 / NCIMB 13414 / VKM Ac-1990 / NM-1)</name>
    <dbReference type="NCBI Taxonomy" id="1032480"/>
    <lineage>
        <taxon>Bacteria</taxon>
        <taxon>Bacillati</taxon>
        <taxon>Actinomycetota</taxon>
        <taxon>Actinomycetes</taxon>
        <taxon>Propionibacteriales</taxon>
        <taxon>Propionibacteriaceae</taxon>
        <taxon>Microlunatus</taxon>
    </lineage>
</organism>
<comment type="subcellular location">
    <subcellularLocation>
        <location evidence="1">Membrane</location>
        <topology evidence="1">Multi-pass membrane protein</topology>
    </subcellularLocation>
</comment>
<dbReference type="STRING" id="1032480.MLP_36030"/>
<feature type="transmembrane region" description="Helical" evidence="5">
    <location>
        <begin position="110"/>
        <end position="129"/>
    </location>
</feature>
<dbReference type="GO" id="GO:0016020">
    <property type="term" value="C:membrane"/>
    <property type="evidence" value="ECO:0007669"/>
    <property type="project" value="UniProtKB-SubCell"/>
</dbReference>
<evidence type="ECO:0000256" key="3">
    <source>
        <dbReference type="ARBA" id="ARBA00022989"/>
    </source>
</evidence>
<evidence type="ECO:0000256" key="1">
    <source>
        <dbReference type="ARBA" id="ARBA00004141"/>
    </source>
</evidence>
<dbReference type="eggNOG" id="ENOG5034999">
    <property type="taxonomic scope" value="Bacteria"/>
</dbReference>
<keyword evidence="3 5" id="KW-1133">Transmembrane helix</keyword>
<evidence type="ECO:0000256" key="5">
    <source>
        <dbReference type="SAM" id="Phobius"/>
    </source>
</evidence>
<gene>
    <name evidence="6" type="ordered locus">MLP_36030</name>
</gene>
<reference evidence="6 7" key="1">
    <citation type="submission" date="2011-05" db="EMBL/GenBank/DDBJ databases">
        <title>Whole genome sequence of Microlunatus phosphovorus NM-1.</title>
        <authorList>
            <person name="Hosoyama A."/>
            <person name="Sasaki K."/>
            <person name="Harada T."/>
            <person name="Igarashi R."/>
            <person name="Kawakoshi A."/>
            <person name="Sasagawa M."/>
            <person name="Fukada J."/>
            <person name="Nakamura S."/>
            <person name="Katano Y."/>
            <person name="Hanada S."/>
            <person name="Kamagata Y."/>
            <person name="Nakamura N."/>
            <person name="Yamazaki S."/>
            <person name="Fujita N."/>
        </authorList>
    </citation>
    <scope>NUCLEOTIDE SEQUENCE [LARGE SCALE GENOMIC DNA]</scope>
    <source>
        <strain evidence="7">ATCC 700054 / DSM 10555 / JCM 9379 / NBRC 101784 / NCIMB 13414 / VKM Ac-1990 / NM-1</strain>
    </source>
</reference>
<keyword evidence="7" id="KW-1185">Reference proteome</keyword>
<dbReference type="KEGG" id="mph:MLP_36030"/>
<dbReference type="InterPro" id="IPR006603">
    <property type="entry name" value="PQ-loop_rpt"/>
</dbReference>
<dbReference type="HOGENOM" id="CLU_1347623_0_0_11"/>
<feature type="transmembrane region" description="Helical" evidence="5">
    <location>
        <begin position="59"/>
        <end position="77"/>
    </location>
</feature>
<dbReference type="Pfam" id="PF04193">
    <property type="entry name" value="PQ-loop"/>
    <property type="match status" value="1"/>
</dbReference>
<dbReference type="Proteomes" id="UP000007947">
    <property type="component" value="Chromosome"/>
</dbReference>
<dbReference type="RefSeq" id="WP_013864466.1">
    <property type="nucleotide sequence ID" value="NC_015635.1"/>
</dbReference>
<protein>
    <submittedName>
        <fullName evidence="6">Uncharacterized protein</fullName>
    </submittedName>
</protein>
<dbReference type="EMBL" id="AP012204">
    <property type="protein sequence ID" value="BAK36617.1"/>
    <property type="molecule type" value="Genomic_DNA"/>
</dbReference>
<accession>F5XNG7</accession>
<dbReference type="Gene3D" id="1.20.1280.290">
    <property type="match status" value="2"/>
</dbReference>
<keyword evidence="4 5" id="KW-0472">Membrane</keyword>
<dbReference type="AlphaFoldDB" id="F5XNG7"/>
<feature type="transmembrane region" description="Helical" evidence="5">
    <location>
        <begin position="168"/>
        <end position="188"/>
    </location>
</feature>
<evidence type="ECO:0000313" key="6">
    <source>
        <dbReference type="EMBL" id="BAK36617.1"/>
    </source>
</evidence>
<sequence length="203" mass="21537">MLVVALGWAAATLASIAALPQVIKLLRSGTTAGISLNAWRLMLAANVAWTGHGVVTGHLNIVIPNALLLLCTLVILFRLRSDRGVSWVATFGPGLVLGLLNLGINVAFGPVAFAIAAGIPSACAQVIQFHELLLTPRIAGISLPFLAMNTVNQTFWLGWALLVDEQSVILAASVMSVLMCINLTWCLLRRHGLVRARLALMSA</sequence>
<evidence type="ECO:0000313" key="7">
    <source>
        <dbReference type="Proteomes" id="UP000007947"/>
    </source>
</evidence>
<keyword evidence="2 5" id="KW-0812">Transmembrane</keyword>
<dbReference type="OrthoDB" id="5060574at2"/>
<feature type="transmembrane region" description="Helical" evidence="5">
    <location>
        <begin position="84"/>
        <end position="104"/>
    </location>
</feature>
<feature type="transmembrane region" description="Helical" evidence="5">
    <location>
        <begin position="141"/>
        <end position="162"/>
    </location>
</feature>
<proteinExistence type="predicted"/>
<evidence type="ECO:0000256" key="2">
    <source>
        <dbReference type="ARBA" id="ARBA00022692"/>
    </source>
</evidence>